<dbReference type="EMBL" id="BEXD01003013">
    <property type="protein sequence ID" value="GBC00029.1"/>
    <property type="molecule type" value="Genomic_DNA"/>
</dbReference>
<dbReference type="EMBL" id="BLAL01000228">
    <property type="protein sequence ID" value="GES93546.1"/>
    <property type="molecule type" value="Genomic_DNA"/>
</dbReference>
<feature type="domain" description="TLDc" evidence="1">
    <location>
        <begin position="138"/>
        <end position="314"/>
    </location>
</feature>
<gene>
    <name evidence="3" type="ORF">RCL2_002029000</name>
    <name evidence="2" type="ORF">RclHR1_03710013</name>
</gene>
<dbReference type="Proteomes" id="UP000247702">
    <property type="component" value="Unassembled WGS sequence"/>
</dbReference>
<protein>
    <recommendedName>
        <fullName evidence="1">TLDc domain-containing protein</fullName>
    </recommendedName>
</protein>
<dbReference type="Gene3D" id="1.25.40.420">
    <property type="match status" value="1"/>
</dbReference>
<dbReference type="InterPro" id="IPR011705">
    <property type="entry name" value="BACK"/>
</dbReference>
<dbReference type="OrthoDB" id="2409593at2759"/>
<evidence type="ECO:0000313" key="4">
    <source>
        <dbReference type="Proteomes" id="UP000247702"/>
    </source>
</evidence>
<evidence type="ECO:0000259" key="1">
    <source>
        <dbReference type="PROSITE" id="PS51886"/>
    </source>
</evidence>
<evidence type="ECO:0000313" key="3">
    <source>
        <dbReference type="EMBL" id="GES93546.1"/>
    </source>
</evidence>
<sequence>MIRYPEKIFNSSDFTLLSEKSLISLIERDDLQMKEIEVWEHVIKWGLAQNPTFNPDPKTWSDDDFKIMKSTLQKCLPLIRFFSLSSKELTQTVRPYQKLLNQQLFENLVDSYMDPDSKPDEKILLPRNIKVDGIIESEIVNLNIVSVNSRCIDKVDTNCNFSYLRELYLPYKFELILRGSRDGFTPKGFHTLCDDKYNTVTFIKVKGTEEILGGYNPLEWKSTDSWGKTKHSFIFSFKNKDIRSAIISNVDYINRAIAYNPEHGPQFGDDIIIYASRESKDYDFILCRKLYYERKIRDSENYFNIENYEVFEIIRK</sequence>
<accession>A0A2Z6S793</accession>
<name>A0A2Z6S793_9GLOM</name>
<evidence type="ECO:0000313" key="2">
    <source>
        <dbReference type="EMBL" id="GBC00029.1"/>
    </source>
</evidence>
<reference evidence="2 4" key="1">
    <citation type="submission" date="2017-11" db="EMBL/GenBank/DDBJ databases">
        <title>The genome of Rhizophagus clarus HR1 reveals common genetic basis of auxotrophy among arbuscular mycorrhizal fungi.</title>
        <authorList>
            <person name="Kobayashi Y."/>
        </authorList>
    </citation>
    <scope>NUCLEOTIDE SEQUENCE [LARGE SCALE GENOMIC DNA]</scope>
    <source>
        <strain evidence="2 4">HR1</strain>
    </source>
</reference>
<keyword evidence="4" id="KW-1185">Reference proteome</keyword>
<dbReference type="PROSITE" id="PS51886">
    <property type="entry name" value="TLDC"/>
    <property type="match status" value="1"/>
</dbReference>
<comment type="caution">
    <text evidence="2">The sequence shown here is derived from an EMBL/GenBank/DDBJ whole genome shotgun (WGS) entry which is preliminary data.</text>
</comment>
<dbReference type="Pfam" id="PF07534">
    <property type="entry name" value="TLD"/>
    <property type="match status" value="1"/>
</dbReference>
<dbReference type="InterPro" id="IPR006571">
    <property type="entry name" value="TLDc_dom"/>
</dbReference>
<dbReference type="Pfam" id="PF07707">
    <property type="entry name" value="BACK"/>
    <property type="match status" value="1"/>
</dbReference>
<proteinExistence type="predicted"/>
<dbReference type="Proteomes" id="UP000615446">
    <property type="component" value="Unassembled WGS sequence"/>
</dbReference>
<organism evidence="2 4">
    <name type="scientific">Rhizophagus clarus</name>
    <dbReference type="NCBI Taxonomy" id="94130"/>
    <lineage>
        <taxon>Eukaryota</taxon>
        <taxon>Fungi</taxon>
        <taxon>Fungi incertae sedis</taxon>
        <taxon>Mucoromycota</taxon>
        <taxon>Glomeromycotina</taxon>
        <taxon>Glomeromycetes</taxon>
        <taxon>Glomerales</taxon>
        <taxon>Glomeraceae</taxon>
        <taxon>Rhizophagus</taxon>
    </lineage>
</organism>
<reference evidence="3" key="2">
    <citation type="submission" date="2019-10" db="EMBL/GenBank/DDBJ databases">
        <title>Conservation and host-specific expression of non-tandemly repeated heterogenous ribosome RNA gene in arbuscular mycorrhizal fungi.</title>
        <authorList>
            <person name="Maeda T."/>
            <person name="Kobayashi Y."/>
            <person name="Nakagawa T."/>
            <person name="Ezawa T."/>
            <person name="Yamaguchi K."/>
            <person name="Bino T."/>
            <person name="Nishimoto Y."/>
            <person name="Shigenobu S."/>
            <person name="Kawaguchi M."/>
        </authorList>
    </citation>
    <scope>NUCLEOTIDE SEQUENCE</scope>
    <source>
        <strain evidence="3">HR1</strain>
    </source>
</reference>
<dbReference type="AlphaFoldDB" id="A0A2Z6S793"/>